<reference evidence="2" key="2">
    <citation type="submission" date="2025-08" db="UniProtKB">
        <authorList>
            <consortium name="RefSeq"/>
        </authorList>
    </citation>
    <scope>IDENTIFICATION</scope>
    <source>
        <tissue evidence="2">Leaf</tissue>
    </source>
</reference>
<dbReference type="Proteomes" id="UP000790787">
    <property type="component" value="Chromosome 24"/>
</dbReference>
<reference evidence="1" key="1">
    <citation type="journal article" date="2014" name="Nat. Commun.">
        <title>The tobacco genome sequence and its comparison with those of tomato and potato.</title>
        <authorList>
            <person name="Sierro N."/>
            <person name="Battey J.N."/>
            <person name="Ouadi S."/>
            <person name="Bakaher N."/>
            <person name="Bovet L."/>
            <person name="Willig A."/>
            <person name="Goepfert S."/>
            <person name="Peitsch M.C."/>
            <person name="Ivanov N.V."/>
        </authorList>
    </citation>
    <scope>NUCLEOTIDE SEQUENCE [LARGE SCALE GENOMIC DNA]</scope>
</reference>
<gene>
    <name evidence="2" type="primary">LOC142161667</name>
</gene>
<accession>A0AC58U1C6</accession>
<evidence type="ECO:0000313" key="1">
    <source>
        <dbReference type="Proteomes" id="UP000790787"/>
    </source>
</evidence>
<keyword evidence="1" id="KW-1185">Reference proteome</keyword>
<protein>
    <submittedName>
        <fullName evidence="2">F-box/FBD/LRR-repeat protein At1g13570-like</fullName>
    </submittedName>
</protein>
<sequence length="153" mass="16729">MMPPTGNLKRLFIKDDEKFKSISLENASNLSELSVSLERVVTGREGKPVSDLVTFVGTLSKVKILPLNGMFPQLLDEAPVLPMLLPSSYSLKILELKGVNFMDFNQISVVVLLLASAPNLQELYVEASTIERAKPGTSLGLSKMLGLLHNFSP</sequence>
<proteinExistence type="predicted"/>
<organism evidence="1 2">
    <name type="scientific">Nicotiana tabacum</name>
    <name type="common">Common tobacco</name>
    <dbReference type="NCBI Taxonomy" id="4097"/>
    <lineage>
        <taxon>Eukaryota</taxon>
        <taxon>Viridiplantae</taxon>
        <taxon>Streptophyta</taxon>
        <taxon>Embryophyta</taxon>
        <taxon>Tracheophyta</taxon>
        <taxon>Spermatophyta</taxon>
        <taxon>Magnoliopsida</taxon>
        <taxon>eudicotyledons</taxon>
        <taxon>Gunneridae</taxon>
        <taxon>Pentapetalae</taxon>
        <taxon>asterids</taxon>
        <taxon>lamiids</taxon>
        <taxon>Solanales</taxon>
        <taxon>Solanaceae</taxon>
        <taxon>Nicotianoideae</taxon>
        <taxon>Nicotianeae</taxon>
        <taxon>Nicotiana</taxon>
    </lineage>
</organism>
<evidence type="ECO:0000313" key="2">
    <source>
        <dbReference type="RefSeq" id="XP_075103282.1"/>
    </source>
</evidence>
<name>A0AC58U1C6_TOBAC</name>
<dbReference type="RefSeq" id="XP_075103282.1">
    <property type="nucleotide sequence ID" value="XM_075247181.1"/>
</dbReference>